<reference evidence="4 5" key="1">
    <citation type="submission" date="2021-03" db="EMBL/GenBank/DDBJ databases">
        <title>Sequencing the genomes of 1000 actinobacteria strains.</title>
        <authorList>
            <person name="Klenk H.-P."/>
        </authorList>
    </citation>
    <scope>NUCLEOTIDE SEQUENCE [LARGE SCALE GENOMIC DNA]</scope>
    <source>
        <strain evidence="4 5">DSM 44506</strain>
    </source>
</reference>
<organism evidence="4 5">
    <name type="scientific">Corynebacterium freneyi</name>
    <dbReference type="NCBI Taxonomy" id="134034"/>
    <lineage>
        <taxon>Bacteria</taxon>
        <taxon>Bacillati</taxon>
        <taxon>Actinomycetota</taxon>
        <taxon>Actinomycetes</taxon>
        <taxon>Mycobacteriales</taxon>
        <taxon>Corynebacteriaceae</taxon>
        <taxon>Corynebacterium</taxon>
    </lineage>
</organism>
<dbReference type="Gene3D" id="3.40.50.1980">
    <property type="entry name" value="Nitrogenase molybdenum iron protein domain"/>
    <property type="match status" value="2"/>
</dbReference>
<comment type="caution">
    <text evidence="4">The sequence shown here is derived from an EMBL/GenBank/DDBJ whole genome shotgun (WGS) entry which is preliminary data.</text>
</comment>
<protein>
    <submittedName>
        <fullName evidence="4">Iron complex transport system substrate-binding protein</fullName>
    </submittedName>
</protein>
<dbReference type="EMBL" id="JAGINY010000001">
    <property type="protein sequence ID" value="MBP2332906.1"/>
    <property type="molecule type" value="Genomic_DNA"/>
</dbReference>
<accession>A0ABS4U926</accession>
<keyword evidence="2" id="KW-0732">Signal</keyword>
<dbReference type="PANTHER" id="PTHR30535">
    <property type="entry name" value="VITAMIN B12-BINDING PROTEIN"/>
    <property type="match status" value="1"/>
</dbReference>
<dbReference type="PROSITE" id="PS51257">
    <property type="entry name" value="PROKAR_LIPOPROTEIN"/>
    <property type="match status" value="1"/>
</dbReference>
<dbReference type="SUPFAM" id="SSF53807">
    <property type="entry name" value="Helical backbone' metal receptor"/>
    <property type="match status" value="1"/>
</dbReference>
<feature type="signal peptide" evidence="2">
    <location>
        <begin position="1"/>
        <end position="30"/>
    </location>
</feature>
<evidence type="ECO:0000259" key="3">
    <source>
        <dbReference type="PROSITE" id="PS50983"/>
    </source>
</evidence>
<comment type="similarity">
    <text evidence="1">Belongs to the bacterial solute-binding protein 8 family.</text>
</comment>
<evidence type="ECO:0000313" key="4">
    <source>
        <dbReference type="EMBL" id="MBP2332906.1"/>
    </source>
</evidence>
<proteinExistence type="inferred from homology"/>
<dbReference type="InterPro" id="IPR050902">
    <property type="entry name" value="ABC_Transporter_SBP"/>
</dbReference>
<feature type="chain" id="PRO_5045842529" evidence="2">
    <location>
        <begin position="31"/>
        <end position="363"/>
    </location>
</feature>
<name>A0ABS4U926_9CORY</name>
<dbReference type="Pfam" id="PF01497">
    <property type="entry name" value="Peripla_BP_2"/>
    <property type="match status" value="1"/>
</dbReference>
<sequence length="363" mass="38842">MNKFPLRPASAAIAASMALLLVSCSGTDGADDANGGTVNADGSVTVENCGEEMTYPADPSMLAYDSGIISIALAAGAGDNLSAVASIGKAHDTLAAKYGADVIDGFDVISDKQPTLEQVVSLQPDIYFAGWNYGLSEGLGVTPDLLDQRDIATYLLTESCRQEGTDHRGLVEPWEALDIDLRNIGAIAGDSELAESVIDDIDDRLKKLNDAPQPEQTPTLFVFDSGTDAIFTSGKFGAPQAIIEAAGARNQAEDLADSWVQVGWESLAADAPDAFVFVDYEGQSLEDKIKILKNHPLTRDLPAVKEDRFINLNYSMWVSSPLNIDAAEHVRKGLEKFGLVPESDIEPAMTLPESLDGREYITR</sequence>
<evidence type="ECO:0000256" key="1">
    <source>
        <dbReference type="ARBA" id="ARBA00008814"/>
    </source>
</evidence>
<dbReference type="InterPro" id="IPR002491">
    <property type="entry name" value="ABC_transptr_periplasmic_BD"/>
</dbReference>
<feature type="domain" description="Fe/B12 periplasmic-binding" evidence="3">
    <location>
        <begin position="60"/>
        <end position="338"/>
    </location>
</feature>
<evidence type="ECO:0000256" key="2">
    <source>
        <dbReference type="SAM" id="SignalP"/>
    </source>
</evidence>
<gene>
    <name evidence="4" type="ORF">JOF33_001605</name>
</gene>
<keyword evidence="5" id="KW-1185">Reference proteome</keyword>
<evidence type="ECO:0000313" key="5">
    <source>
        <dbReference type="Proteomes" id="UP001519305"/>
    </source>
</evidence>
<dbReference type="PANTHER" id="PTHR30535:SF7">
    <property type="entry name" value="IRON(III) DICITRATE-BINDING PROTEIN"/>
    <property type="match status" value="1"/>
</dbReference>
<dbReference type="Proteomes" id="UP001519305">
    <property type="component" value="Unassembled WGS sequence"/>
</dbReference>
<dbReference type="PROSITE" id="PS50983">
    <property type="entry name" value="FE_B12_PBP"/>
    <property type="match status" value="1"/>
</dbReference>